<sequence>MNCDSFGKKLDLYVENQLQKEMKKLMDEHVIECESCRKLYEEEKELDDILSKSLSFEDVDFKSSRVEIINSIDKNRYKKGYKNNIKYHFIKNRSRYAIAASFVVMITSIAFLKTRTNFFTIGSKSEKAVAMEKEDKSLSIIAQDEKTGAAKDGAKANSVALYDVAGTNNISNILFNMSENYSAINLVKTSEENLKDALSKGKSKVKDSPSGKYQAYIAGKGSNLDKEGTGIVVIKDNTSNSTKYYNVSAVDAKDRSPLYLEWYDDNTLLIVVGLPNGKATEGGSVYAVDVNRGNTVLVYGANTPLVQVKSITASSDKIQLTLTKYSDDNMNSYSTVRKTVNFTIKQSSELFNELADSKEKHEDYMALENYNKLLNGESTLDNANILAGGLKIDDLISGKSGIAADSTHIERIVTISDDEFNKYIKSFGLSSVKVYGVESLTEDKKNSLYQMVVLGKESETAPWKIYYAYILPQGHVN</sequence>
<dbReference type="EMBL" id="BLZR01000001">
    <property type="protein sequence ID" value="GFP77803.1"/>
    <property type="molecule type" value="Genomic_DNA"/>
</dbReference>
<comment type="caution">
    <text evidence="2">The sequence shown here is derived from an EMBL/GenBank/DDBJ whole genome shotgun (WGS) entry which is preliminary data.</text>
</comment>
<reference evidence="2 3" key="1">
    <citation type="submission" date="2020-07" db="EMBL/GenBank/DDBJ databases">
        <title>A new beta-1,3-glucan-decomposing anaerobic bacterium isolated from anoxic soil subjected to biological soil disinfestation.</title>
        <authorList>
            <person name="Ueki A."/>
            <person name="Tonouchi A."/>
        </authorList>
    </citation>
    <scope>NUCLEOTIDE SEQUENCE [LARGE SCALE GENOMIC DNA]</scope>
    <source>
        <strain evidence="2 3">TW1</strain>
    </source>
</reference>
<keyword evidence="1" id="KW-0472">Membrane</keyword>
<dbReference type="Pfam" id="PF15525">
    <property type="entry name" value="DUF4652"/>
    <property type="match status" value="1"/>
</dbReference>
<dbReference type="InterPro" id="IPR028102">
    <property type="entry name" value="DUF4652"/>
</dbReference>
<gene>
    <name evidence="2" type="ORF">bsdtw1_03975</name>
</gene>
<keyword evidence="1" id="KW-1133">Transmembrane helix</keyword>
<evidence type="ECO:0000256" key="1">
    <source>
        <dbReference type="SAM" id="Phobius"/>
    </source>
</evidence>
<dbReference type="Gene3D" id="2.40.128.660">
    <property type="entry name" value="Uncharacterised protein PF15525, DUF4652"/>
    <property type="match status" value="1"/>
</dbReference>
<organism evidence="2 3">
    <name type="scientific">Clostridium fungisolvens</name>
    <dbReference type="NCBI Taxonomy" id="1604897"/>
    <lineage>
        <taxon>Bacteria</taxon>
        <taxon>Bacillati</taxon>
        <taxon>Bacillota</taxon>
        <taxon>Clostridia</taxon>
        <taxon>Eubacteriales</taxon>
        <taxon>Clostridiaceae</taxon>
        <taxon>Clostridium</taxon>
    </lineage>
</organism>
<dbReference type="Proteomes" id="UP000580568">
    <property type="component" value="Unassembled WGS sequence"/>
</dbReference>
<protein>
    <submittedName>
        <fullName evidence="2">Uncharacterized protein</fullName>
    </submittedName>
</protein>
<dbReference type="RefSeq" id="WP_183279155.1">
    <property type="nucleotide sequence ID" value="NZ_BLZR01000001.1"/>
</dbReference>
<accession>A0A6V8SSC9</accession>
<proteinExistence type="predicted"/>
<keyword evidence="1" id="KW-0812">Transmembrane</keyword>
<evidence type="ECO:0000313" key="2">
    <source>
        <dbReference type="EMBL" id="GFP77803.1"/>
    </source>
</evidence>
<name>A0A6V8SSC9_9CLOT</name>
<feature type="transmembrane region" description="Helical" evidence="1">
    <location>
        <begin position="96"/>
        <end position="112"/>
    </location>
</feature>
<keyword evidence="3" id="KW-1185">Reference proteome</keyword>
<evidence type="ECO:0000313" key="3">
    <source>
        <dbReference type="Proteomes" id="UP000580568"/>
    </source>
</evidence>
<dbReference type="AlphaFoldDB" id="A0A6V8SSC9"/>